<dbReference type="GO" id="GO:0009030">
    <property type="term" value="F:thiamine-phosphate kinase activity"/>
    <property type="evidence" value="ECO:0007669"/>
    <property type="project" value="UniProtKB-UniRule"/>
</dbReference>
<evidence type="ECO:0000259" key="4">
    <source>
        <dbReference type="Pfam" id="PF02769"/>
    </source>
</evidence>
<name>T2GBJ9_MEGG1</name>
<dbReference type="HOGENOM" id="CLU_046964_1_1_7"/>
<dbReference type="GO" id="GO:0009228">
    <property type="term" value="P:thiamine biosynthetic process"/>
    <property type="evidence" value="ECO:0007669"/>
    <property type="project" value="UniProtKB-KW"/>
</dbReference>
<dbReference type="UniPathway" id="UPA00060">
    <property type="reaction ID" value="UER00142"/>
</dbReference>
<dbReference type="PANTHER" id="PTHR30270">
    <property type="entry name" value="THIAMINE-MONOPHOSPHATE KINASE"/>
    <property type="match status" value="1"/>
</dbReference>
<comment type="function">
    <text evidence="2">Catalyzes the ATP-dependent phosphorylation of thiamine-monophosphate (TMP) to form thiamine-pyrophosphate (TPP), the active form of vitamin B1.</text>
</comment>
<feature type="domain" description="PurM-like N-terminal" evidence="3">
    <location>
        <begin position="27"/>
        <end position="136"/>
    </location>
</feature>
<feature type="binding site" evidence="2">
    <location>
        <position position="73"/>
    </location>
    <ligand>
        <name>Mg(2+)</name>
        <dbReference type="ChEBI" id="CHEBI:18420"/>
        <label>3</label>
    </ligand>
</feature>
<keyword evidence="2" id="KW-0067">ATP-binding</keyword>
<feature type="binding site" evidence="2">
    <location>
        <position position="42"/>
    </location>
    <ligand>
        <name>Mg(2+)</name>
        <dbReference type="ChEBI" id="CHEBI:18420"/>
        <label>4</label>
    </ligand>
</feature>
<feature type="binding site" evidence="2">
    <location>
        <position position="219"/>
    </location>
    <ligand>
        <name>ATP</name>
        <dbReference type="ChEBI" id="CHEBI:30616"/>
    </ligand>
</feature>
<keyword evidence="1 2" id="KW-0784">Thiamine biosynthesis</keyword>
<dbReference type="InterPro" id="IPR016188">
    <property type="entry name" value="PurM-like_N"/>
</dbReference>
<feature type="binding site" evidence="2">
    <location>
        <position position="29"/>
    </location>
    <ligand>
        <name>Mg(2+)</name>
        <dbReference type="ChEBI" id="CHEBI:18420"/>
        <label>3</label>
    </ligand>
</feature>
<feature type="binding site" evidence="2">
    <location>
        <position position="44"/>
    </location>
    <ligand>
        <name>Mg(2+)</name>
        <dbReference type="ChEBI" id="CHEBI:18420"/>
        <label>2</label>
    </ligand>
</feature>
<dbReference type="InterPro" id="IPR036676">
    <property type="entry name" value="PurM-like_C_sf"/>
</dbReference>
<dbReference type="AlphaFoldDB" id="T2GBJ9"/>
<feature type="binding site" evidence="2">
    <location>
        <position position="44"/>
    </location>
    <ligand>
        <name>Mg(2+)</name>
        <dbReference type="ChEBI" id="CHEBI:18420"/>
        <label>1</label>
    </ligand>
</feature>
<gene>
    <name evidence="2" type="primary">thiL</name>
    <name evidence="5" type="ORF">DGI_1443</name>
</gene>
<dbReference type="eggNOG" id="COG0611">
    <property type="taxonomic scope" value="Bacteria"/>
</dbReference>
<dbReference type="EC" id="2.7.4.16" evidence="2"/>
<dbReference type="SUPFAM" id="SSF56042">
    <property type="entry name" value="PurM C-terminal domain-like"/>
    <property type="match status" value="1"/>
</dbReference>
<dbReference type="Gene3D" id="3.30.1330.10">
    <property type="entry name" value="PurM-like, N-terminal domain"/>
    <property type="match status" value="1"/>
</dbReference>
<comment type="catalytic activity">
    <reaction evidence="2">
        <text>thiamine phosphate + ATP = thiamine diphosphate + ADP</text>
        <dbReference type="Rhea" id="RHEA:15913"/>
        <dbReference type="ChEBI" id="CHEBI:30616"/>
        <dbReference type="ChEBI" id="CHEBI:37575"/>
        <dbReference type="ChEBI" id="CHEBI:58937"/>
        <dbReference type="ChEBI" id="CHEBI:456216"/>
        <dbReference type="EC" id="2.7.4.16"/>
    </reaction>
</comment>
<feature type="binding site" evidence="2">
    <location>
        <position position="275"/>
    </location>
    <ligand>
        <name>substrate</name>
    </ligand>
</feature>
<comment type="caution">
    <text evidence="2">Lacks conserved residue(s) required for the propagation of feature annotation.</text>
</comment>
<feature type="domain" description="PurM-like C-terminal" evidence="4">
    <location>
        <begin position="151"/>
        <end position="313"/>
    </location>
</feature>
<feature type="binding site" evidence="2">
    <location>
        <position position="326"/>
    </location>
    <ligand>
        <name>substrate</name>
    </ligand>
</feature>
<dbReference type="PANTHER" id="PTHR30270:SF0">
    <property type="entry name" value="THIAMINE-MONOPHOSPHATE KINASE"/>
    <property type="match status" value="1"/>
</dbReference>
<dbReference type="CDD" id="cd02194">
    <property type="entry name" value="ThiL"/>
    <property type="match status" value="1"/>
</dbReference>
<dbReference type="Gene3D" id="3.90.650.10">
    <property type="entry name" value="PurM-like C-terminal domain"/>
    <property type="match status" value="1"/>
</dbReference>
<feature type="binding site" evidence="2">
    <location>
        <position position="220"/>
    </location>
    <ligand>
        <name>Mg(2+)</name>
        <dbReference type="ChEBI" id="CHEBI:18420"/>
        <label>5</label>
    </ligand>
</feature>
<feature type="binding site" evidence="2">
    <location>
        <position position="73"/>
    </location>
    <ligand>
        <name>Mg(2+)</name>
        <dbReference type="ChEBI" id="CHEBI:18420"/>
        <label>2</label>
    </ligand>
</feature>
<protein>
    <recommendedName>
        <fullName evidence="2">Thiamine-monophosphate kinase</fullName>
        <shortName evidence="2">TMP kinase</shortName>
        <shortName evidence="2">Thiamine-phosphate kinase</shortName>
        <ecNumber evidence="2">2.7.4.16</ecNumber>
    </recommendedName>
</protein>
<proteinExistence type="inferred from homology"/>
<dbReference type="STRING" id="1121448.DGI_1443"/>
<dbReference type="InterPro" id="IPR006283">
    <property type="entry name" value="ThiL-like"/>
</dbReference>
<dbReference type="GO" id="GO:0009229">
    <property type="term" value="P:thiamine diphosphate biosynthetic process"/>
    <property type="evidence" value="ECO:0007669"/>
    <property type="project" value="UniProtKB-UniRule"/>
</dbReference>
<dbReference type="PIRSF" id="PIRSF005303">
    <property type="entry name" value="Thiam_monoph_kin"/>
    <property type="match status" value="1"/>
</dbReference>
<dbReference type="KEGG" id="dgg:DGI_1443"/>
<feature type="binding site" evidence="2">
    <location>
        <position position="121"/>
    </location>
    <ligand>
        <name>Mg(2+)</name>
        <dbReference type="ChEBI" id="CHEBI:18420"/>
        <label>1</label>
    </ligand>
</feature>
<reference evidence="6" key="2">
    <citation type="submission" date="2013-07" db="EMBL/GenBank/DDBJ databases">
        <authorList>
            <person name="Morais-Silva F.O."/>
            <person name="Rezende A.M."/>
            <person name="Pimentel C."/>
            <person name="Resende D.M."/>
            <person name="Santos C.I."/>
            <person name="Clemente C."/>
            <person name="de Oliveira L.M."/>
            <person name="da Silva S.M."/>
            <person name="Costa D.A."/>
            <person name="Varela-Raposo A."/>
            <person name="Horacio E.C.A."/>
            <person name="Matos M."/>
            <person name="Flores O."/>
            <person name="Ruiz J.C."/>
            <person name="Rodrigues-Pousada C."/>
        </authorList>
    </citation>
    <scope>NUCLEOTIDE SEQUENCE [LARGE SCALE GENOMIC DNA]</scope>
    <source>
        <strain evidence="6">ATCC 19364 / DSM 1382 / NCIMB 9332 / VKM B-1759</strain>
    </source>
</reference>
<keyword evidence="2" id="KW-0479">Metal-binding</keyword>
<evidence type="ECO:0000256" key="1">
    <source>
        <dbReference type="ARBA" id="ARBA00022977"/>
    </source>
</evidence>
<keyword evidence="2" id="KW-0808">Transferase</keyword>
<keyword evidence="6" id="KW-1185">Reference proteome</keyword>
<dbReference type="InterPro" id="IPR010918">
    <property type="entry name" value="PurM-like_C_dom"/>
</dbReference>
<evidence type="ECO:0000313" key="5">
    <source>
        <dbReference type="EMBL" id="AGW13287.1"/>
    </source>
</evidence>
<evidence type="ECO:0000256" key="2">
    <source>
        <dbReference type="HAMAP-Rule" id="MF_02128"/>
    </source>
</evidence>
<keyword evidence="2" id="KW-0460">Magnesium</keyword>
<dbReference type="NCBIfam" id="TIGR01379">
    <property type="entry name" value="thiL"/>
    <property type="match status" value="1"/>
</dbReference>
<dbReference type="Pfam" id="PF00586">
    <property type="entry name" value="AIRS"/>
    <property type="match status" value="1"/>
</dbReference>
<dbReference type="EMBL" id="CP006585">
    <property type="protein sequence ID" value="AGW13287.1"/>
    <property type="molecule type" value="Genomic_DNA"/>
</dbReference>
<feature type="binding site" evidence="2">
    <location>
        <position position="51"/>
    </location>
    <ligand>
        <name>substrate</name>
    </ligand>
</feature>
<comment type="miscellaneous">
    <text evidence="2">Reaction mechanism of ThiL seems to utilize a direct, inline transfer of the gamma-phosphate of ATP to TMP rather than a phosphorylated enzyme intermediate.</text>
</comment>
<evidence type="ECO:0000313" key="6">
    <source>
        <dbReference type="Proteomes" id="UP000016587"/>
    </source>
</evidence>
<dbReference type="HAMAP" id="MF_02128">
    <property type="entry name" value="TMP_kinase"/>
    <property type="match status" value="1"/>
</dbReference>
<accession>T2GBJ9</accession>
<sequence length="332" mass="34671">MASEDDFLALIDSHFPREHGHVVLGRGDDCAILTMPDALCLSTDLFLEDVHFRRGYFTPAEIGHKALAVNVSDIAAMGGDPLGFSLGLMVPPGLPREFWDALFTGMAAHAAAHGLALTGGDLSRAPLLGFSVTIWGRPFPGRPLLRRGPVQPGDRLVVLGPSGQLGLARQGLRLLEAHDREALADWPACTAAHLMPEPQVAAGRTLAAVQGVHGCMDLSDGLARDLPRLLTFGQAPGLVPGARLELDASMLHPELLAACAAAGLDPVAEAFLGGEDYALLAAVDPAAMPALRHAAAALPAALLDLGEVTAAPGVMLNNTPMTGQGFDHFSKR</sequence>
<dbReference type="InterPro" id="IPR036921">
    <property type="entry name" value="PurM-like_N_sf"/>
</dbReference>
<comment type="similarity">
    <text evidence="2">Belongs to the thiamine-monophosphate kinase family.</text>
</comment>
<feature type="binding site" evidence="2">
    <location>
        <position position="73"/>
    </location>
    <ligand>
        <name>Mg(2+)</name>
        <dbReference type="ChEBI" id="CHEBI:18420"/>
        <label>4</label>
    </ligand>
</feature>
<keyword evidence="2" id="KW-0547">Nucleotide-binding</keyword>
<dbReference type="GO" id="GO:0000287">
    <property type="term" value="F:magnesium ion binding"/>
    <property type="evidence" value="ECO:0007669"/>
    <property type="project" value="UniProtKB-UniRule"/>
</dbReference>
<reference evidence="5 6" key="1">
    <citation type="journal article" date="2013" name="J. Bacteriol.">
        <title>Roles of HynAB and Ech, the only two hydrogenases found in the model sulfate reducer Desulfovibrio gigas.</title>
        <authorList>
            <person name="Morais-Silva F.O."/>
            <person name="Santos C.I."/>
            <person name="Rodrigues R."/>
            <person name="Pereira I.A."/>
            <person name="Rodrigues-Pousada C."/>
        </authorList>
    </citation>
    <scope>NUCLEOTIDE SEQUENCE [LARGE SCALE GENOMIC DNA]</scope>
    <source>
        <strain evidence="6">ATCC 19364 / DSM 1382 / NCIMB 9332 / VKM B-1759</strain>
    </source>
</reference>
<keyword evidence="2 5" id="KW-0418">Kinase</keyword>
<feature type="binding site" evidence="2">
    <location>
        <position position="43"/>
    </location>
    <ligand>
        <name>Mg(2+)</name>
        <dbReference type="ChEBI" id="CHEBI:18420"/>
        <label>1</label>
    </ligand>
</feature>
<feature type="binding site" evidence="2">
    <location>
        <position position="217"/>
    </location>
    <ligand>
        <name>Mg(2+)</name>
        <dbReference type="ChEBI" id="CHEBI:18420"/>
        <label>3</label>
    </ligand>
</feature>
<feature type="binding site" evidence="2">
    <location>
        <position position="29"/>
    </location>
    <ligand>
        <name>Mg(2+)</name>
        <dbReference type="ChEBI" id="CHEBI:18420"/>
        <label>4</label>
    </ligand>
</feature>
<dbReference type="Proteomes" id="UP000016587">
    <property type="component" value="Chromosome"/>
</dbReference>
<feature type="binding site" evidence="2">
    <location>
        <begin position="120"/>
        <end position="121"/>
    </location>
    <ligand>
        <name>ATP</name>
        <dbReference type="ChEBI" id="CHEBI:30616"/>
    </ligand>
</feature>
<dbReference type="SUPFAM" id="SSF55326">
    <property type="entry name" value="PurM N-terminal domain-like"/>
    <property type="match status" value="1"/>
</dbReference>
<dbReference type="PATRIC" id="fig|1121448.10.peg.1440"/>
<evidence type="ECO:0000259" key="3">
    <source>
        <dbReference type="Pfam" id="PF00586"/>
    </source>
</evidence>
<feature type="binding site" evidence="2">
    <location>
        <position position="146"/>
    </location>
    <ligand>
        <name>ATP</name>
        <dbReference type="ChEBI" id="CHEBI:30616"/>
    </ligand>
</feature>
<dbReference type="GO" id="GO:0005524">
    <property type="term" value="F:ATP binding"/>
    <property type="evidence" value="ECO:0007669"/>
    <property type="project" value="UniProtKB-UniRule"/>
</dbReference>
<dbReference type="Pfam" id="PF02769">
    <property type="entry name" value="AIRS_C"/>
    <property type="match status" value="1"/>
</dbReference>
<comment type="pathway">
    <text evidence="2">Cofactor biosynthesis; thiamine diphosphate biosynthesis; thiamine diphosphate from thiamine phosphate: step 1/1.</text>
</comment>
<organism evidence="5 6">
    <name type="scientific">Megalodesulfovibrio gigas (strain ATCC 19364 / DSM 1382 / NCIMB 9332 / VKM B-1759)</name>
    <name type="common">Desulfovibrio gigas</name>
    <dbReference type="NCBI Taxonomy" id="1121448"/>
    <lineage>
        <taxon>Bacteria</taxon>
        <taxon>Pseudomonadati</taxon>
        <taxon>Thermodesulfobacteriota</taxon>
        <taxon>Desulfovibrionia</taxon>
        <taxon>Desulfovibrionales</taxon>
        <taxon>Desulfovibrionaceae</taxon>
        <taxon>Megalodesulfovibrio</taxon>
    </lineage>
</organism>